<evidence type="ECO:0000259" key="4">
    <source>
        <dbReference type="PROSITE" id="PS51123"/>
    </source>
</evidence>
<reference evidence="5 6" key="1">
    <citation type="submission" date="2018-09" db="EMBL/GenBank/DDBJ databases">
        <authorList>
            <person name="Grouzdev D.S."/>
            <person name="Krutkina M.S."/>
        </authorList>
    </citation>
    <scope>NUCLEOTIDE SEQUENCE [LARGE SCALE GENOMIC DNA]</scope>
    <source>
        <strain evidence="5 6">RmlP001</strain>
    </source>
</reference>
<keyword evidence="3" id="KW-1133">Transmembrane helix</keyword>
<keyword evidence="3" id="KW-0812">Transmembrane</keyword>
<dbReference type="NCBIfam" id="TIGR03349">
    <property type="entry name" value="IV_VI_DotU"/>
    <property type="match status" value="1"/>
</dbReference>
<evidence type="ECO:0000256" key="1">
    <source>
        <dbReference type="PROSITE-ProRule" id="PRU00473"/>
    </source>
</evidence>
<sequence length="446" mass="47224">MSIEARPPGSDTTVIKPGGAPRRAPVLSIRGGARARRPEPGPQPAPTGAGAARGVPPLVSAALPLLNVTARLREPGEAPDIEGLRARTVAAVKLFEQRSLGAGVPIERGRAAHYALCATVDDVVLNSAWGSYSVWARQSMVSTFHGDVTGGERFFDLLSHLHKAPGTNRDVLLLMYMCLSIGFEGRMRVHPQGHLEIGRIREGLYRTLRGEGERELSPDWRGVDARHRPLSTPLVLWTAAALAVLILTGAWFGLGGALDRRSDATFAALLAAPPRGTPSLLRSPAEKAKDAAAAAADSSLGPLRAALAPEVAQGLLDVEKTDGGTLIRLHNKGLFATGSATVSTEFAGLLDRIGRTLKGQAAQVLVIGYTDDVPIRTARFPSNYELSVARAEAVSKLLGAEVDPAILRAEGRGQAQPVADNGTADGREQNRRTEITVFDRRGAPQP</sequence>
<organism evidence="5 6">
    <name type="scientific">Lichenibacterium ramalinae</name>
    <dbReference type="NCBI Taxonomy" id="2316527"/>
    <lineage>
        <taxon>Bacteria</taxon>
        <taxon>Pseudomonadati</taxon>
        <taxon>Pseudomonadota</taxon>
        <taxon>Alphaproteobacteria</taxon>
        <taxon>Hyphomicrobiales</taxon>
        <taxon>Lichenihabitantaceae</taxon>
        <taxon>Lichenibacterium</taxon>
    </lineage>
</organism>
<feature type="compositionally biased region" description="Basic and acidic residues" evidence="2">
    <location>
        <begin position="425"/>
        <end position="446"/>
    </location>
</feature>
<dbReference type="InterPro" id="IPR017733">
    <property type="entry name" value="OmpA-like_dom_proteobacteria"/>
</dbReference>
<dbReference type="RefSeq" id="WP_129221795.1">
    <property type="nucleotide sequence ID" value="NZ_QYBC01000027.1"/>
</dbReference>
<dbReference type="GO" id="GO:0016020">
    <property type="term" value="C:membrane"/>
    <property type="evidence" value="ECO:0007669"/>
    <property type="project" value="UniProtKB-UniRule"/>
</dbReference>
<evidence type="ECO:0000256" key="3">
    <source>
        <dbReference type="SAM" id="Phobius"/>
    </source>
</evidence>
<protein>
    <submittedName>
        <fullName evidence="5">Type VI secretion system protein TssL</fullName>
    </submittedName>
</protein>
<comment type="caution">
    <text evidence="5">The sequence shown here is derived from an EMBL/GenBank/DDBJ whole genome shotgun (WGS) entry which is preliminary data.</text>
</comment>
<dbReference type="Pfam" id="PF00691">
    <property type="entry name" value="OmpA"/>
    <property type="match status" value="1"/>
</dbReference>
<dbReference type="InterPro" id="IPR038522">
    <property type="entry name" value="T4/T6SS_DotU_sf"/>
</dbReference>
<evidence type="ECO:0000313" key="5">
    <source>
        <dbReference type="EMBL" id="RYB01873.1"/>
    </source>
</evidence>
<dbReference type="InterPro" id="IPR036737">
    <property type="entry name" value="OmpA-like_sf"/>
</dbReference>
<dbReference type="Gene3D" id="1.25.40.590">
    <property type="entry name" value="Type IV / VI secretion system, DotU"/>
    <property type="match status" value="1"/>
</dbReference>
<feature type="domain" description="OmpA-like" evidence="4">
    <location>
        <begin position="322"/>
        <end position="441"/>
    </location>
</feature>
<dbReference type="InterPro" id="IPR017732">
    <property type="entry name" value="T4/T6SS_DotU"/>
</dbReference>
<dbReference type="Gene3D" id="3.30.1330.60">
    <property type="entry name" value="OmpA-like domain"/>
    <property type="match status" value="1"/>
</dbReference>
<keyword evidence="6" id="KW-1185">Reference proteome</keyword>
<gene>
    <name evidence="5" type="primary">tssL</name>
    <name evidence="5" type="ORF">D3272_24085</name>
</gene>
<feature type="region of interest" description="Disordered" evidence="2">
    <location>
        <begin position="1"/>
        <end position="53"/>
    </location>
</feature>
<dbReference type="PANTHER" id="PTHR38033">
    <property type="entry name" value="MEMBRANE PROTEIN-RELATED"/>
    <property type="match status" value="1"/>
</dbReference>
<dbReference type="Proteomes" id="UP000289411">
    <property type="component" value="Unassembled WGS sequence"/>
</dbReference>
<dbReference type="AlphaFoldDB" id="A0A4Q2R806"/>
<dbReference type="SUPFAM" id="SSF103088">
    <property type="entry name" value="OmpA-like"/>
    <property type="match status" value="1"/>
</dbReference>
<feature type="region of interest" description="Disordered" evidence="2">
    <location>
        <begin position="411"/>
        <end position="446"/>
    </location>
</feature>
<dbReference type="PROSITE" id="PS51123">
    <property type="entry name" value="OMPA_2"/>
    <property type="match status" value="1"/>
</dbReference>
<dbReference type="InterPro" id="IPR006665">
    <property type="entry name" value="OmpA-like"/>
</dbReference>
<reference evidence="5 6" key="2">
    <citation type="submission" date="2019-02" db="EMBL/GenBank/DDBJ databases">
        <title>'Lichenibacterium ramalinii' gen. nov. sp. nov., 'Lichenibacterium minor' gen. nov. sp. nov.</title>
        <authorList>
            <person name="Pankratov T."/>
        </authorList>
    </citation>
    <scope>NUCLEOTIDE SEQUENCE [LARGE SCALE GENOMIC DNA]</scope>
    <source>
        <strain evidence="5 6">RmlP001</strain>
    </source>
</reference>
<dbReference type="CDD" id="cd07185">
    <property type="entry name" value="OmpA_C-like"/>
    <property type="match status" value="1"/>
</dbReference>
<proteinExistence type="predicted"/>
<name>A0A4Q2R806_9HYPH</name>
<dbReference type="PANTHER" id="PTHR38033:SF1">
    <property type="entry name" value="DOTU FAMILY TYPE IV_VI SECRETION SYSTEM PROTEIN"/>
    <property type="match status" value="1"/>
</dbReference>
<evidence type="ECO:0000313" key="6">
    <source>
        <dbReference type="Proteomes" id="UP000289411"/>
    </source>
</evidence>
<feature type="transmembrane region" description="Helical" evidence="3">
    <location>
        <begin position="234"/>
        <end position="254"/>
    </location>
</feature>
<dbReference type="NCBIfam" id="TIGR03350">
    <property type="entry name" value="type_VI_ompA"/>
    <property type="match status" value="1"/>
</dbReference>
<dbReference type="EMBL" id="QYBC01000027">
    <property type="protein sequence ID" value="RYB01873.1"/>
    <property type="molecule type" value="Genomic_DNA"/>
</dbReference>
<dbReference type="Pfam" id="PF09850">
    <property type="entry name" value="DotU"/>
    <property type="match status" value="1"/>
</dbReference>
<dbReference type="OrthoDB" id="345640at2"/>
<evidence type="ECO:0000256" key="2">
    <source>
        <dbReference type="SAM" id="MobiDB-lite"/>
    </source>
</evidence>
<accession>A0A4Q2R806</accession>
<dbReference type="NCBIfam" id="NF038228">
    <property type="entry name" value="IcmH_DotU_IVB"/>
    <property type="match status" value="1"/>
</dbReference>
<keyword evidence="1 3" id="KW-0472">Membrane</keyword>